<name>A0AAD9CWB3_PAPLA</name>
<dbReference type="Pfam" id="PF07743">
    <property type="entry name" value="HSCB_C"/>
    <property type="match status" value="1"/>
</dbReference>
<evidence type="ECO:0000256" key="1">
    <source>
        <dbReference type="ARBA" id="ARBA00010476"/>
    </source>
</evidence>
<dbReference type="EMBL" id="JAODAN010000009">
    <property type="protein sequence ID" value="KAK1921924.1"/>
    <property type="molecule type" value="Genomic_DNA"/>
</dbReference>
<dbReference type="PANTHER" id="PTHR14021">
    <property type="entry name" value="IRON-SULFUR CLUSTER CO-CHAPERONE PROTEIN HSCB"/>
    <property type="match status" value="1"/>
</dbReference>
<dbReference type="InterPro" id="IPR001623">
    <property type="entry name" value="DnaJ_domain"/>
</dbReference>
<accession>A0AAD9CWB3</accession>
<sequence>MSLTKTLAPRLSLSLTSLSARSTHVHSTPTRLYSTPPTRPIAQQCPKCSTPNPLPTTPCQSCSTLLPLPHGLSHHSMLDLSQPIPASPAFSSAFDLPAELAKLPAYGYSIDVKDARQRMLRKQQTLHPDRYASQGDRVVSLARELSGRVNEAYSVLADPLKRAEYLLSAHALATEETDSITDPLLLAEILEAREELESATTEEEVTALREANHEKVEATIQAITEAFSTDPPNFTQAKHLATQLRYWQGLEKAAREWSPSS</sequence>
<keyword evidence="5" id="KW-1185">Reference proteome</keyword>
<dbReference type="GO" id="GO:0044571">
    <property type="term" value="P:[2Fe-2S] cluster assembly"/>
    <property type="evidence" value="ECO:0007669"/>
    <property type="project" value="InterPro"/>
</dbReference>
<dbReference type="PROSITE" id="PS50076">
    <property type="entry name" value="DNAJ_2"/>
    <property type="match status" value="1"/>
</dbReference>
<dbReference type="SUPFAM" id="SSF47144">
    <property type="entry name" value="HSC20 (HSCB), C-terminal oligomerisation domain"/>
    <property type="match status" value="1"/>
</dbReference>
<dbReference type="InterPro" id="IPR009073">
    <property type="entry name" value="HscB_oligo_C"/>
</dbReference>
<dbReference type="Gene3D" id="1.10.287.110">
    <property type="entry name" value="DnaJ domain"/>
    <property type="match status" value="1"/>
</dbReference>
<dbReference type="GO" id="GO:0005739">
    <property type="term" value="C:mitochondrion"/>
    <property type="evidence" value="ECO:0007669"/>
    <property type="project" value="TreeGrafter"/>
</dbReference>
<dbReference type="InterPro" id="IPR036386">
    <property type="entry name" value="HscB_C_sf"/>
</dbReference>
<comment type="similarity">
    <text evidence="1">Belongs to the HscB family.</text>
</comment>
<dbReference type="InterPro" id="IPR036869">
    <property type="entry name" value="J_dom_sf"/>
</dbReference>
<evidence type="ECO:0000313" key="5">
    <source>
        <dbReference type="Proteomes" id="UP001182556"/>
    </source>
</evidence>
<evidence type="ECO:0000259" key="3">
    <source>
        <dbReference type="PROSITE" id="PS50076"/>
    </source>
</evidence>
<evidence type="ECO:0000256" key="2">
    <source>
        <dbReference type="ARBA" id="ARBA00023186"/>
    </source>
</evidence>
<dbReference type="InterPro" id="IPR004640">
    <property type="entry name" value="HscB"/>
</dbReference>
<keyword evidence="2" id="KW-0143">Chaperone</keyword>
<dbReference type="PANTHER" id="PTHR14021:SF15">
    <property type="entry name" value="IRON-SULFUR CLUSTER CO-CHAPERONE PROTEIN HSCB"/>
    <property type="match status" value="1"/>
</dbReference>
<dbReference type="Gene3D" id="1.20.1280.20">
    <property type="entry name" value="HscB, C-terminal domain"/>
    <property type="match status" value="1"/>
</dbReference>
<evidence type="ECO:0000313" key="4">
    <source>
        <dbReference type="EMBL" id="KAK1921924.1"/>
    </source>
</evidence>
<dbReference type="Proteomes" id="UP001182556">
    <property type="component" value="Unassembled WGS sequence"/>
</dbReference>
<dbReference type="SUPFAM" id="SSF46565">
    <property type="entry name" value="Chaperone J-domain"/>
    <property type="match status" value="1"/>
</dbReference>
<dbReference type="NCBIfam" id="TIGR00714">
    <property type="entry name" value="hscB"/>
    <property type="match status" value="1"/>
</dbReference>
<dbReference type="AlphaFoldDB" id="A0AAD9CWB3"/>
<dbReference type="GO" id="GO:0051087">
    <property type="term" value="F:protein-folding chaperone binding"/>
    <property type="evidence" value="ECO:0007669"/>
    <property type="project" value="InterPro"/>
</dbReference>
<gene>
    <name evidence="4" type="ORF">DB88DRAFT_512367</name>
</gene>
<organism evidence="4 5">
    <name type="scientific">Papiliotrema laurentii</name>
    <name type="common">Cryptococcus laurentii</name>
    <dbReference type="NCBI Taxonomy" id="5418"/>
    <lineage>
        <taxon>Eukaryota</taxon>
        <taxon>Fungi</taxon>
        <taxon>Dikarya</taxon>
        <taxon>Basidiomycota</taxon>
        <taxon>Agaricomycotina</taxon>
        <taxon>Tremellomycetes</taxon>
        <taxon>Tremellales</taxon>
        <taxon>Rhynchogastremaceae</taxon>
        <taxon>Papiliotrema</taxon>
    </lineage>
</organism>
<dbReference type="GO" id="GO:0001671">
    <property type="term" value="F:ATPase activator activity"/>
    <property type="evidence" value="ECO:0007669"/>
    <property type="project" value="InterPro"/>
</dbReference>
<proteinExistence type="inferred from homology"/>
<protein>
    <recommendedName>
        <fullName evidence="3">J domain-containing protein</fullName>
    </recommendedName>
</protein>
<reference evidence="4" key="1">
    <citation type="submission" date="2023-02" db="EMBL/GenBank/DDBJ databases">
        <title>Identification and recombinant expression of a fungal hydrolase from Papiliotrema laurentii that hydrolyzes apple cutin and clears colloidal polyester polyurethane.</title>
        <authorList>
            <consortium name="DOE Joint Genome Institute"/>
            <person name="Roman V.A."/>
            <person name="Bojanowski C."/>
            <person name="Crable B.R."/>
            <person name="Wagner D.N."/>
            <person name="Hung C.S."/>
            <person name="Nadeau L.J."/>
            <person name="Schratz L."/>
            <person name="Haridas S."/>
            <person name="Pangilinan J."/>
            <person name="Lipzen A."/>
            <person name="Na H."/>
            <person name="Yan M."/>
            <person name="Ng V."/>
            <person name="Grigoriev I.V."/>
            <person name="Spatafora J.W."/>
            <person name="Barlow D."/>
            <person name="Biffinger J."/>
            <person name="Kelley-Loughnane N."/>
            <person name="Varaljay V.A."/>
            <person name="Crookes-Goodson W.J."/>
        </authorList>
    </citation>
    <scope>NUCLEOTIDE SEQUENCE</scope>
    <source>
        <strain evidence="4">5307AH</strain>
    </source>
</reference>
<comment type="caution">
    <text evidence="4">The sequence shown here is derived from an EMBL/GenBank/DDBJ whole genome shotgun (WGS) entry which is preliminary data.</text>
</comment>
<feature type="domain" description="J" evidence="3">
    <location>
        <begin position="73"/>
        <end position="169"/>
    </location>
</feature>
<dbReference type="GO" id="GO:0051259">
    <property type="term" value="P:protein complex oligomerization"/>
    <property type="evidence" value="ECO:0007669"/>
    <property type="project" value="InterPro"/>
</dbReference>